<feature type="transmembrane region" description="Helical" evidence="1">
    <location>
        <begin position="6"/>
        <end position="25"/>
    </location>
</feature>
<comment type="caution">
    <text evidence="2">The sequence shown here is derived from an EMBL/GenBank/DDBJ whole genome shotgun (WGS) entry which is preliminary data.</text>
</comment>
<keyword evidence="1" id="KW-0472">Membrane</keyword>
<dbReference type="RefSeq" id="WP_166153527.1">
    <property type="nucleotide sequence ID" value="NZ_JAAOIW010000011.1"/>
</dbReference>
<name>A0ABX0J9V6_9BACL</name>
<evidence type="ECO:0000313" key="2">
    <source>
        <dbReference type="EMBL" id="NHN33215.1"/>
    </source>
</evidence>
<sequence>MIIAAGFMICLFAIIGLIISSIWVAERRGGIKMSIQFELAKMFHDHLYALEQDSTLSNSNRVFFINDLRTRIETVYKRVGTENEFIKEMVQIKNSLIYDITISEEMLQQIKSFYGALILSFRRRDEVHDFYYTPQGEAYIKNIATRSRKYNVPYDCFELNKISPPTLLQTEGVNLNVH</sequence>
<keyword evidence="3" id="KW-1185">Reference proteome</keyword>
<evidence type="ECO:0000313" key="3">
    <source>
        <dbReference type="Proteomes" id="UP001165962"/>
    </source>
</evidence>
<keyword evidence="1" id="KW-0812">Transmembrane</keyword>
<protein>
    <submittedName>
        <fullName evidence="2">Uncharacterized protein</fullName>
    </submittedName>
</protein>
<keyword evidence="1" id="KW-1133">Transmembrane helix</keyword>
<proteinExistence type="predicted"/>
<dbReference type="Proteomes" id="UP001165962">
    <property type="component" value="Unassembled WGS sequence"/>
</dbReference>
<reference evidence="2" key="1">
    <citation type="submission" date="2020-03" db="EMBL/GenBank/DDBJ databases">
        <title>Draft sequencing of Paenibacilllus sp. S3N08.</title>
        <authorList>
            <person name="Kim D.-U."/>
        </authorList>
    </citation>
    <scope>NUCLEOTIDE SEQUENCE</scope>
    <source>
        <strain evidence="2">S3N08</strain>
    </source>
</reference>
<dbReference type="EMBL" id="JAAOIW010000011">
    <property type="protein sequence ID" value="NHN33215.1"/>
    <property type="molecule type" value="Genomic_DNA"/>
</dbReference>
<organism evidence="2 3">
    <name type="scientific">Paenibacillus agricola</name>
    <dbReference type="NCBI Taxonomy" id="2716264"/>
    <lineage>
        <taxon>Bacteria</taxon>
        <taxon>Bacillati</taxon>
        <taxon>Bacillota</taxon>
        <taxon>Bacilli</taxon>
        <taxon>Bacillales</taxon>
        <taxon>Paenibacillaceae</taxon>
        <taxon>Paenibacillus</taxon>
    </lineage>
</organism>
<gene>
    <name evidence="2" type="ORF">G9U52_25715</name>
</gene>
<accession>A0ABX0J9V6</accession>
<evidence type="ECO:0000256" key="1">
    <source>
        <dbReference type="SAM" id="Phobius"/>
    </source>
</evidence>